<dbReference type="InterPro" id="IPR000620">
    <property type="entry name" value="EamA_dom"/>
</dbReference>
<feature type="transmembrane region" description="Helical" evidence="6">
    <location>
        <begin position="137"/>
        <end position="158"/>
    </location>
</feature>
<evidence type="ECO:0000256" key="6">
    <source>
        <dbReference type="SAM" id="Phobius"/>
    </source>
</evidence>
<evidence type="ECO:0000256" key="5">
    <source>
        <dbReference type="ARBA" id="ARBA00023136"/>
    </source>
</evidence>
<keyword evidence="3 6" id="KW-0812">Transmembrane</keyword>
<organism evidence="8 9">
    <name type="scientific">Phycicoccus sonneratiae</name>
    <dbReference type="NCBI Taxonomy" id="2807628"/>
    <lineage>
        <taxon>Bacteria</taxon>
        <taxon>Bacillati</taxon>
        <taxon>Actinomycetota</taxon>
        <taxon>Actinomycetes</taxon>
        <taxon>Micrococcales</taxon>
        <taxon>Intrasporangiaceae</taxon>
        <taxon>Phycicoccus</taxon>
    </lineage>
</organism>
<evidence type="ECO:0000256" key="2">
    <source>
        <dbReference type="ARBA" id="ARBA00007362"/>
    </source>
</evidence>
<comment type="similarity">
    <text evidence="2">Belongs to the EamA transporter family.</text>
</comment>
<feature type="transmembrane region" description="Helical" evidence="6">
    <location>
        <begin position="170"/>
        <end position="189"/>
    </location>
</feature>
<dbReference type="Pfam" id="PF00892">
    <property type="entry name" value="EamA"/>
    <property type="match status" value="2"/>
</dbReference>
<keyword evidence="5 6" id="KW-0472">Membrane</keyword>
<name>A0ABS2CJP9_9MICO</name>
<keyword evidence="4 6" id="KW-1133">Transmembrane helix</keyword>
<feature type="transmembrane region" description="Helical" evidence="6">
    <location>
        <begin position="114"/>
        <end position="131"/>
    </location>
</feature>
<sequence>MPLRDALSAVLVMVLWGMNFVVIDRGLAGVPPLVFVALRFAVVLLALPFVARPAVPLRRVLAVGACMSLGQFGLMYTSLAVGMPPGLASLVLQAQAVLTVGLAALVLGERPLRVQLLGVGLGVVGLGVVGLGRGGSVPALALVLCVLAALSWATGNVLVRRLRVPGGLGLTVWSALVVPVPALGLALVVDGPAEVGRALTHLTAVNWLSTGYTAVLASLVGYGIWNRLLERHPASDVAPFTLLVPPVGMVTAWLADGEVPTPLAVTGGVALVLGVALVTLGPRWRRRRRAMSPGVPTDGSVRV</sequence>
<evidence type="ECO:0000256" key="3">
    <source>
        <dbReference type="ARBA" id="ARBA00022692"/>
    </source>
</evidence>
<keyword evidence="9" id="KW-1185">Reference proteome</keyword>
<feature type="transmembrane region" description="Helical" evidence="6">
    <location>
        <begin position="33"/>
        <end position="51"/>
    </location>
</feature>
<comment type="subcellular location">
    <subcellularLocation>
        <location evidence="1">Membrane</location>
        <topology evidence="1">Multi-pass membrane protein</topology>
    </subcellularLocation>
</comment>
<evidence type="ECO:0000313" key="9">
    <source>
        <dbReference type="Proteomes" id="UP001430172"/>
    </source>
</evidence>
<feature type="domain" description="EamA" evidence="7">
    <location>
        <begin position="7"/>
        <end position="129"/>
    </location>
</feature>
<feature type="transmembrane region" description="Helical" evidence="6">
    <location>
        <begin position="261"/>
        <end position="281"/>
    </location>
</feature>
<dbReference type="PANTHER" id="PTHR32322:SF9">
    <property type="entry name" value="AMINO-ACID METABOLITE EFFLUX PUMP-RELATED"/>
    <property type="match status" value="1"/>
</dbReference>
<evidence type="ECO:0000259" key="7">
    <source>
        <dbReference type="Pfam" id="PF00892"/>
    </source>
</evidence>
<feature type="transmembrane region" description="Helical" evidence="6">
    <location>
        <begin position="7"/>
        <end position="27"/>
    </location>
</feature>
<dbReference type="EMBL" id="JAFDVD010000007">
    <property type="protein sequence ID" value="MBM6400117.1"/>
    <property type="molecule type" value="Genomic_DNA"/>
</dbReference>
<dbReference type="RefSeq" id="WP_204130582.1">
    <property type="nucleotide sequence ID" value="NZ_JAFDVD010000007.1"/>
</dbReference>
<dbReference type="PANTHER" id="PTHR32322">
    <property type="entry name" value="INNER MEMBRANE TRANSPORTER"/>
    <property type="match status" value="1"/>
</dbReference>
<comment type="caution">
    <text evidence="8">The sequence shown here is derived from an EMBL/GenBank/DDBJ whole genome shotgun (WGS) entry which is preliminary data.</text>
</comment>
<feature type="transmembrane region" description="Helical" evidence="6">
    <location>
        <begin position="87"/>
        <end position="107"/>
    </location>
</feature>
<reference evidence="8" key="1">
    <citation type="submission" date="2021-02" db="EMBL/GenBank/DDBJ databases">
        <title>Phycicoccus sp. MQZ13P-5T, whole genome shotgun sequence.</title>
        <authorList>
            <person name="Tuo L."/>
        </authorList>
    </citation>
    <scope>NUCLEOTIDE SEQUENCE</scope>
    <source>
        <strain evidence="8">MQZ13P-5</strain>
    </source>
</reference>
<gene>
    <name evidence="8" type="ORF">JQN70_06955</name>
</gene>
<dbReference type="InterPro" id="IPR037185">
    <property type="entry name" value="EmrE-like"/>
</dbReference>
<evidence type="ECO:0000256" key="4">
    <source>
        <dbReference type="ARBA" id="ARBA00022989"/>
    </source>
</evidence>
<feature type="transmembrane region" description="Helical" evidence="6">
    <location>
        <begin position="204"/>
        <end position="225"/>
    </location>
</feature>
<proteinExistence type="inferred from homology"/>
<feature type="transmembrane region" description="Helical" evidence="6">
    <location>
        <begin position="237"/>
        <end position="255"/>
    </location>
</feature>
<feature type="domain" description="EamA" evidence="7">
    <location>
        <begin position="141"/>
        <end position="279"/>
    </location>
</feature>
<evidence type="ECO:0000256" key="1">
    <source>
        <dbReference type="ARBA" id="ARBA00004141"/>
    </source>
</evidence>
<dbReference type="Proteomes" id="UP001430172">
    <property type="component" value="Unassembled WGS sequence"/>
</dbReference>
<protein>
    <submittedName>
        <fullName evidence="8">EamA family transporter</fullName>
    </submittedName>
</protein>
<dbReference type="InterPro" id="IPR050638">
    <property type="entry name" value="AA-Vitamin_Transporters"/>
</dbReference>
<feature type="transmembrane region" description="Helical" evidence="6">
    <location>
        <begin position="60"/>
        <end position="81"/>
    </location>
</feature>
<evidence type="ECO:0000313" key="8">
    <source>
        <dbReference type="EMBL" id="MBM6400117.1"/>
    </source>
</evidence>
<dbReference type="SUPFAM" id="SSF103481">
    <property type="entry name" value="Multidrug resistance efflux transporter EmrE"/>
    <property type="match status" value="2"/>
</dbReference>
<accession>A0ABS2CJP9</accession>